<keyword evidence="2" id="KW-1185">Reference proteome</keyword>
<comment type="caution">
    <text evidence="1">The sequence shown here is derived from an EMBL/GenBank/DDBJ whole genome shotgun (WGS) entry which is preliminary data.</text>
</comment>
<dbReference type="Proteomes" id="UP001250791">
    <property type="component" value="Unassembled WGS sequence"/>
</dbReference>
<evidence type="ECO:0000313" key="1">
    <source>
        <dbReference type="EMBL" id="MDR6903671.1"/>
    </source>
</evidence>
<proteinExistence type="predicted"/>
<evidence type="ECO:0000313" key="2">
    <source>
        <dbReference type="Proteomes" id="UP001250791"/>
    </source>
</evidence>
<reference evidence="1 2" key="1">
    <citation type="submission" date="2023-07" db="EMBL/GenBank/DDBJ databases">
        <title>Sorghum-associated microbial communities from plants grown in Nebraska, USA.</title>
        <authorList>
            <person name="Schachtman D."/>
        </authorList>
    </citation>
    <scope>NUCLEOTIDE SEQUENCE [LARGE SCALE GENOMIC DNA]</scope>
    <source>
        <strain evidence="1 2">3199</strain>
    </source>
</reference>
<name>A0ABU1SXH1_9HYPH</name>
<dbReference type="EMBL" id="JAVDUP010000009">
    <property type="protein sequence ID" value="MDR6903671.1"/>
    <property type="molecule type" value="Genomic_DNA"/>
</dbReference>
<protein>
    <submittedName>
        <fullName evidence="1">Uncharacterized protein</fullName>
    </submittedName>
</protein>
<gene>
    <name evidence="1" type="ORF">J2W52_005304</name>
</gene>
<sequence length="77" mass="8131">MAAGRSKYKPREGFRPLFSGLIVTRSSAAAVDLVANGLSSEDLMTGSGKIVTISGVDRCWSSTRTHAGRYLSLKAAV</sequence>
<accession>A0ABU1SXH1</accession>
<organism evidence="1 2">
    <name type="scientific">Rhizobium miluonense</name>
    <dbReference type="NCBI Taxonomy" id="411945"/>
    <lineage>
        <taxon>Bacteria</taxon>
        <taxon>Pseudomonadati</taxon>
        <taxon>Pseudomonadota</taxon>
        <taxon>Alphaproteobacteria</taxon>
        <taxon>Hyphomicrobiales</taxon>
        <taxon>Rhizobiaceae</taxon>
        <taxon>Rhizobium/Agrobacterium group</taxon>
        <taxon>Rhizobium</taxon>
    </lineage>
</organism>